<feature type="compositionally biased region" description="Low complexity" evidence="1">
    <location>
        <begin position="26"/>
        <end position="62"/>
    </location>
</feature>
<dbReference type="Proteomes" id="UP000194236">
    <property type="component" value="Unassembled WGS sequence"/>
</dbReference>
<reference evidence="2 3" key="1">
    <citation type="submission" date="2017-03" db="EMBL/GenBank/DDBJ databases">
        <title>Genome Survey of Euroglyphus maynei.</title>
        <authorList>
            <person name="Arlian L.G."/>
            <person name="Morgan M.S."/>
            <person name="Rider S.D."/>
        </authorList>
    </citation>
    <scope>NUCLEOTIDE SEQUENCE [LARGE SCALE GENOMIC DNA]</scope>
    <source>
        <strain evidence="2">Arlian Lab</strain>
        <tissue evidence="2">Whole body</tissue>
    </source>
</reference>
<organism evidence="2 3">
    <name type="scientific">Euroglyphus maynei</name>
    <name type="common">Mayne's house dust mite</name>
    <dbReference type="NCBI Taxonomy" id="6958"/>
    <lineage>
        <taxon>Eukaryota</taxon>
        <taxon>Metazoa</taxon>
        <taxon>Ecdysozoa</taxon>
        <taxon>Arthropoda</taxon>
        <taxon>Chelicerata</taxon>
        <taxon>Arachnida</taxon>
        <taxon>Acari</taxon>
        <taxon>Acariformes</taxon>
        <taxon>Sarcoptiformes</taxon>
        <taxon>Astigmata</taxon>
        <taxon>Psoroptidia</taxon>
        <taxon>Analgoidea</taxon>
        <taxon>Pyroglyphidae</taxon>
        <taxon>Pyroglyphinae</taxon>
        <taxon>Euroglyphus</taxon>
    </lineage>
</organism>
<evidence type="ECO:0000256" key="1">
    <source>
        <dbReference type="SAM" id="MobiDB-lite"/>
    </source>
</evidence>
<name>A0A1Y3BCE2_EURMA</name>
<protein>
    <submittedName>
        <fullName evidence="2">Uncharacterized protein</fullName>
    </submittedName>
</protein>
<dbReference type="AlphaFoldDB" id="A0A1Y3BCE2"/>
<proteinExistence type="predicted"/>
<feature type="region of interest" description="Disordered" evidence="1">
    <location>
        <begin position="26"/>
        <end position="72"/>
    </location>
</feature>
<gene>
    <name evidence="2" type="ORF">BLA29_015055</name>
</gene>
<evidence type="ECO:0000313" key="3">
    <source>
        <dbReference type="Proteomes" id="UP000194236"/>
    </source>
</evidence>
<evidence type="ECO:0000313" key="2">
    <source>
        <dbReference type="EMBL" id="OTF77694.1"/>
    </source>
</evidence>
<keyword evidence="3" id="KW-1185">Reference proteome</keyword>
<accession>A0A1Y3BCE2</accession>
<comment type="caution">
    <text evidence="2">The sequence shown here is derived from an EMBL/GenBank/DDBJ whole genome shotgun (WGS) entry which is preliminary data.</text>
</comment>
<sequence length="72" mass="8003">MDDEYSSNNSTNDNMTNVLAMTNFANQFAVPNNNNNNHNDNNNNINNNNNNSVTINGNSGNNRSIEGKMFSF</sequence>
<dbReference type="EMBL" id="MUJZ01031361">
    <property type="protein sequence ID" value="OTF77694.1"/>
    <property type="molecule type" value="Genomic_DNA"/>
</dbReference>